<feature type="transmembrane region" description="Helical" evidence="7">
    <location>
        <begin position="93"/>
        <end position="123"/>
    </location>
</feature>
<dbReference type="InterPro" id="IPR007237">
    <property type="entry name" value="CD20-like"/>
</dbReference>
<comment type="similarity">
    <text evidence="2">Belongs to the MS4A family.</text>
</comment>
<evidence type="ECO:0000256" key="1">
    <source>
        <dbReference type="ARBA" id="ARBA00004141"/>
    </source>
</evidence>
<comment type="subcellular location">
    <subcellularLocation>
        <location evidence="1">Membrane</location>
        <topology evidence="1">Multi-pass membrane protein</topology>
    </subcellularLocation>
</comment>
<feature type="transmembrane region" description="Helical" evidence="7">
    <location>
        <begin position="29"/>
        <end position="49"/>
    </location>
</feature>
<evidence type="ECO:0000256" key="4">
    <source>
        <dbReference type="ARBA" id="ARBA00022989"/>
    </source>
</evidence>
<feature type="transmembrane region" description="Helical" evidence="7">
    <location>
        <begin position="319"/>
        <end position="339"/>
    </location>
</feature>
<accession>A0ABN8Q174</accession>
<feature type="region of interest" description="Disordered" evidence="6">
    <location>
        <begin position="524"/>
        <end position="547"/>
    </location>
</feature>
<dbReference type="Pfam" id="PF04103">
    <property type="entry name" value="CD20"/>
    <property type="match status" value="2"/>
</dbReference>
<organism evidence="8 9">
    <name type="scientific">Porites lobata</name>
    <dbReference type="NCBI Taxonomy" id="104759"/>
    <lineage>
        <taxon>Eukaryota</taxon>
        <taxon>Metazoa</taxon>
        <taxon>Cnidaria</taxon>
        <taxon>Anthozoa</taxon>
        <taxon>Hexacorallia</taxon>
        <taxon>Scleractinia</taxon>
        <taxon>Fungiina</taxon>
        <taxon>Poritidae</taxon>
        <taxon>Porites</taxon>
    </lineage>
</organism>
<sequence>MQTTISVLHHMHRSIPLKMADNSRSAAKMARILAIVQIITGGLMLGFGIADRIVAWTWTGYVYFGIWIGIWMCITGGLGIPGSARERTYSRDAFASVFMGFSITSAVMGGVIIICYSIVISWIGDYDYSYERGYYRYDGKMAILAIMLILGIIAFGAGIWAAICACLMKPCACCGQPQVNQQMYGYPASGYVMTQMSAGSVPVAVPVQAMQAGAGGAAAQGYHQPMVLVPVSGAAGGQMVVQQAASPEGMATNTLQQQQEAPSFTHNMAGNSTNAAKMARFLAIIQIVTGVLLIGFGTADRLVKGRGYYHYYHYDWTGYVYFGIWIGIWMCITGGLGIPGSARERTSSRNAFAGVFMGFSITSAVLGGVIIICYSIAISQLRRYHSYYNYDYYRYYERYYYNYRGKMAILAIMLILGIVTFGAGIWAAICTCLMKPCGCCGQPEVDQQMYGYPASGYVMSAGGVPVAIPMQSMQAGASGVAAQGYHQPMVLVPVSGAAGGQQLIAQVTSPGGIVTGTLQQQQLEAGMSHSSVHTGGYPAKPNEQVQV</sequence>
<name>A0ABN8Q174_9CNID</name>
<dbReference type="PANTHER" id="PTHR23320:SF165">
    <property type="entry name" value="MARVEL DOMAIN-CONTAINING PROTEIN"/>
    <property type="match status" value="1"/>
</dbReference>
<comment type="caution">
    <text evidence="8">The sequence shown here is derived from an EMBL/GenBank/DDBJ whole genome shotgun (WGS) entry which is preliminary data.</text>
</comment>
<feature type="transmembrane region" description="Helical" evidence="7">
    <location>
        <begin position="61"/>
        <end position="81"/>
    </location>
</feature>
<keyword evidence="9" id="KW-1185">Reference proteome</keyword>
<reference evidence="8 9" key="1">
    <citation type="submission" date="2022-05" db="EMBL/GenBank/DDBJ databases">
        <authorList>
            <consortium name="Genoscope - CEA"/>
            <person name="William W."/>
        </authorList>
    </citation>
    <scope>NUCLEOTIDE SEQUENCE [LARGE SCALE GENOMIC DNA]</scope>
</reference>
<keyword evidence="3 7" id="KW-0812">Transmembrane</keyword>
<dbReference type="InterPro" id="IPR030417">
    <property type="entry name" value="MS4A"/>
</dbReference>
<protein>
    <submittedName>
        <fullName evidence="8">Uncharacterized protein</fullName>
    </submittedName>
</protein>
<evidence type="ECO:0000256" key="6">
    <source>
        <dbReference type="SAM" id="MobiDB-lite"/>
    </source>
</evidence>
<evidence type="ECO:0000313" key="9">
    <source>
        <dbReference type="Proteomes" id="UP001159405"/>
    </source>
</evidence>
<evidence type="ECO:0000256" key="7">
    <source>
        <dbReference type="SAM" id="Phobius"/>
    </source>
</evidence>
<keyword evidence="5 7" id="KW-0472">Membrane</keyword>
<proteinExistence type="inferred from homology"/>
<feature type="transmembrane region" description="Helical" evidence="7">
    <location>
        <begin position="281"/>
        <end position="299"/>
    </location>
</feature>
<evidence type="ECO:0000256" key="5">
    <source>
        <dbReference type="ARBA" id="ARBA00023136"/>
    </source>
</evidence>
<evidence type="ECO:0000256" key="3">
    <source>
        <dbReference type="ARBA" id="ARBA00022692"/>
    </source>
</evidence>
<keyword evidence="4 7" id="KW-1133">Transmembrane helix</keyword>
<feature type="transmembrane region" description="Helical" evidence="7">
    <location>
        <begin position="407"/>
        <end position="429"/>
    </location>
</feature>
<feature type="compositionally biased region" description="Polar residues" evidence="6">
    <location>
        <begin position="524"/>
        <end position="533"/>
    </location>
</feature>
<gene>
    <name evidence="8" type="ORF">PLOB_00001149</name>
</gene>
<evidence type="ECO:0000313" key="8">
    <source>
        <dbReference type="EMBL" id="CAH3155024.1"/>
    </source>
</evidence>
<dbReference type="PANTHER" id="PTHR23320">
    <property type="entry name" value="MEMBRANE-SPANNING 4-DOMAINS SUBFAMILY A MS4A -RELATED"/>
    <property type="match status" value="1"/>
</dbReference>
<feature type="transmembrane region" description="Helical" evidence="7">
    <location>
        <begin position="351"/>
        <end position="377"/>
    </location>
</feature>
<feature type="transmembrane region" description="Helical" evidence="7">
    <location>
        <begin position="143"/>
        <end position="168"/>
    </location>
</feature>
<dbReference type="Proteomes" id="UP001159405">
    <property type="component" value="Unassembled WGS sequence"/>
</dbReference>
<evidence type="ECO:0000256" key="2">
    <source>
        <dbReference type="ARBA" id="ARBA00009565"/>
    </source>
</evidence>
<dbReference type="EMBL" id="CALNXK010000100">
    <property type="protein sequence ID" value="CAH3155024.1"/>
    <property type="molecule type" value="Genomic_DNA"/>
</dbReference>